<dbReference type="Gene3D" id="3.60.21.10">
    <property type="match status" value="1"/>
</dbReference>
<dbReference type="Pfam" id="PF02872">
    <property type="entry name" value="5_nucleotid_C"/>
    <property type="match status" value="1"/>
</dbReference>
<proteinExistence type="inferred from homology"/>
<dbReference type="EMBL" id="BJUX01000002">
    <property type="protein sequence ID" value="GEK88192.1"/>
    <property type="molecule type" value="Genomic_DNA"/>
</dbReference>
<dbReference type="InterPro" id="IPR006146">
    <property type="entry name" value="5'-Nucleotdase_CS"/>
</dbReference>
<keyword evidence="1" id="KW-0732">Signal</keyword>
<dbReference type="GO" id="GO:0000166">
    <property type="term" value="F:nucleotide binding"/>
    <property type="evidence" value="ECO:0007669"/>
    <property type="project" value="UniProtKB-KW"/>
</dbReference>
<dbReference type="EMBL" id="FOBL01000013">
    <property type="protein sequence ID" value="SEL86144.1"/>
    <property type="molecule type" value="Genomic_DNA"/>
</dbReference>
<feature type="domain" description="5'-Nucleotidase C-terminal" evidence="4">
    <location>
        <begin position="309"/>
        <end position="479"/>
    </location>
</feature>
<evidence type="ECO:0000313" key="5">
    <source>
        <dbReference type="EMBL" id="GEK88192.1"/>
    </source>
</evidence>
<dbReference type="GO" id="GO:0030288">
    <property type="term" value="C:outer membrane-bounded periplasmic space"/>
    <property type="evidence" value="ECO:0007669"/>
    <property type="project" value="TreeGrafter"/>
</dbReference>
<dbReference type="Proteomes" id="UP000198548">
    <property type="component" value="Unassembled WGS sequence"/>
</dbReference>
<dbReference type="GO" id="GO:0046872">
    <property type="term" value="F:metal ion binding"/>
    <property type="evidence" value="ECO:0007669"/>
    <property type="project" value="InterPro"/>
</dbReference>
<dbReference type="PANTHER" id="PTHR11575:SF6">
    <property type="entry name" value="2',3'-CYCLIC-NUCLEOTIDE 2'-PHOSPHODIESTERASE_3'-NUCLEOTIDASE"/>
    <property type="match status" value="1"/>
</dbReference>
<dbReference type="AlphaFoldDB" id="A0A1H7TNW0"/>
<dbReference type="RefSeq" id="WP_091488012.1">
    <property type="nucleotide sequence ID" value="NZ_BJUX01000002.1"/>
</dbReference>
<dbReference type="Pfam" id="PF00149">
    <property type="entry name" value="Metallophos"/>
    <property type="match status" value="1"/>
</dbReference>
<dbReference type="PANTHER" id="PTHR11575">
    <property type="entry name" value="5'-NUCLEOTIDASE-RELATED"/>
    <property type="match status" value="1"/>
</dbReference>
<dbReference type="InterPro" id="IPR004843">
    <property type="entry name" value="Calcineurin-like_PHP"/>
</dbReference>
<dbReference type="STRING" id="426703.SAMN04488100_11343"/>
<dbReference type="Proteomes" id="UP000321425">
    <property type="component" value="Unassembled WGS sequence"/>
</dbReference>
<evidence type="ECO:0000256" key="1">
    <source>
        <dbReference type="ARBA" id="ARBA00022729"/>
    </source>
</evidence>
<evidence type="ECO:0000313" key="7">
    <source>
        <dbReference type="Proteomes" id="UP000198548"/>
    </source>
</evidence>
<evidence type="ECO:0000313" key="6">
    <source>
        <dbReference type="EMBL" id="SEL86144.1"/>
    </source>
</evidence>
<sequence>MKLTLFETSDIHGYVYPTDYQSRIQDAEYGLLKLASLLKKERKATTGASLAIENGDIIQGSPFTHYLVKHKHSAGLLMEIVNDLKFDAGIIGNHEFNYGLEYLESAVSSADHPVLCANILTGEGNTAFGEPYKIFELEGISVAVLGLTTQYIPHWEHPENYSGLTFESALKTAKTYVPLLKEKADIVVVSYHGGFEKDLHTGQPTETLTGENEGYAILSEVPGIDVLLAGHQHRLIAEVVNGTAIVMPGSKGEYLGKVVLDLEKTKGKVTIKSMEAELLSVKNEQLDEQLAAEYLWVNDEVEDWLDQPIGRVEGDMTIDDVETARKEEHPYIEFIQRVQMYYSDCDISGTALFNNRVKGFSNSVTMRDVVLNYIYPNTLAVLSVSGQDLKAALERSASYFTLNNENEIVVNPEFMDPKPQMYNYDMYEGIDYVIDVAQPEGERIVSFMYQGREILPEDSLDIVINQYRAVGGGNYTMFDTGKIIREVTIPMNELIGDYFAAFSPVKAGVNNNFKVISSK</sequence>
<dbReference type="SUPFAM" id="SSF55816">
    <property type="entry name" value="5'-nucleotidase (syn. UDP-sugar hydrolase), C-terminal domain"/>
    <property type="match status" value="1"/>
</dbReference>
<dbReference type="SUPFAM" id="SSF56300">
    <property type="entry name" value="Metallo-dependent phosphatases"/>
    <property type="match status" value="1"/>
</dbReference>
<dbReference type="InterPro" id="IPR006179">
    <property type="entry name" value="5_nucleotidase/apyrase"/>
</dbReference>
<dbReference type="InterPro" id="IPR029052">
    <property type="entry name" value="Metallo-depent_PP-like"/>
</dbReference>
<name>A0A1H7TNW0_9LACT</name>
<dbReference type="GO" id="GO:0016788">
    <property type="term" value="F:hydrolase activity, acting on ester bonds"/>
    <property type="evidence" value="ECO:0007669"/>
    <property type="project" value="InterPro"/>
</dbReference>
<evidence type="ECO:0000259" key="3">
    <source>
        <dbReference type="Pfam" id="PF00149"/>
    </source>
</evidence>
<evidence type="ECO:0000256" key="2">
    <source>
        <dbReference type="RuleBase" id="RU362119"/>
    </source>
</evidence>
<comment type="similarity">
    <text evidence="2">Belongs to the 5'-nucleotidase family.</text>
</comment>
<keyword evidence="2" id="KW-0378">Hydrolase</keyword>
<organism evidence="6 7">
    <name type="scientific">Alkalibacterium putridalgicola</name>
    <dbReference type="NCBI Taxonomy" id="426703"/>
    <lineage>
        <taxon>Bacteria</taxon>
        <taxon>Bacillati</taxon>
        <taxon>Bacillota</taxon>
        <taxon>Bacilli</taxon>
        <taxon>Lactobacillales</taxon>
        <taxon>Carnobacteriaceae</taxon>
        <taxon>Alkalibacterium</taxon>
    </lineage>
</organism>
<dbReference type="GO" id="GO:0009166">
    <property type="term" value="P:nucleotide catabolic process"/>
    <property type="evidence" value="ECO:0007669"/>
    <property type="project" value="InterPro"/>
</dbReference>
<accession>A0A1H7TNW0</accession>
<dbReference type="InterPro" id="IPR036907">
    <property type="entry name" value="5'-Nucleotdase_C_sf"/>
</dbReference>
<keyword evidence="8" id="KW-1185">Reference proteome</keyword>
<dbReference type="PROSITE" id="PS00786">
    <property type="entry name" value="5_NUCLEOTIDASE_2"/>
    <property type="match status" value="1"/>
</dbReference>
<dbReference type="OrthoDB" id="9801679at2"/>
<reference evidence="6 7" key="1">
    <citation type="submission" date="2016-10" db="EMBL/GenBank/DDBJ databases">
        <authorList>
            <person name="de Groot N.N."/>
        </authorList>
    </citation>
    <scope>NUCLEOTIDE SEQUENCE [LARGE SCALE GENOMIC DNA]</scope>
    <source>
        <strain evidence="6 7">DSM 19182</strain>
    </source>
</reference>
<dbReference type="PRINTS" id="PR01607">
    <property type="entry name" value="APYRASEFAMLY"/>
</dbReference>
<protein>
    <submittedName>
        <fullName evidence="5 6">2',3'-cyclic-nucleotide 2'-phosphodiesterase</fullName>
    </submittedName>
</protein>
<evidence type="ECO:0000313" key="8">
    <source>
        <dbReference type="Proteomes" id="UP000321425"/>
    </source>
</evidence>
<dbReference type="InterPro" id="IPR008334">
    <property type="entry name" value="5'-Nucleotdase_C"/>
</dbReference>
<evidence type="ECO:0000259" key="4">
    <source>
        <dbReference type="Pfam" id="PF02872"/>
    </source>
</evidence>
<reference evidence="5 8" key="2">
    <citation type="submission" date="2019-07" db="EMBL/GenBank/DDBJ databases">
        <title>Whole genome shotgun sequence of Alkalibacterium putridalgicola NBRC 103243.</title>
        <authorList>
            <person name="Hosoyama A."/>
            <person name="Uohara A."/>
            <person name="Ohji S."/>
            <person name="Ichikawa N."/>
        </authorList>
    </citation>
    <scope>NUCLEOTIDE SEQUENCE [LARGE SCALE GENOMIC DNA]</scope>
    <source>
        <strain evidence="5 8">NBRC 103243</strain>
    </source>
</reference>
<keyword evidence="2" id="KW-0547">Nucleotide-binding</keyword>
<dbReference type="Gene3D" id="3.90.780.10">
    <property type="entry name" value="5'-Nucleotidase, C-terminal domain"/>
    <property type="match status" value="1"/>
</dbReference>
<gene>
    <name evidence="5" type="ORF">APU01nite_02310</name>
    <name evidence="6" type="ORF">SAMN04488100_11343</name>
</gene>
<feature type="domain" description="Calcineurin-like phosphoesterase" evidence="3">
    <location>
        <begin position="8"/>
        <end position="234"/>
    </location>
</feature>